<keyword evidence="1" id="KW-0805">Transcription regulation</keyword>
<dbReference type="InterPro" id="IPR001647">
    <property type="entry name" value="HTH_TetR"/>
</dbReference>
<keyword evidence="8" id="KW-1185">Reference proteome</keyword>
<evidence type="ECO:0000313" key="8">
    <source>
        <dbReference type="Proteomes" id="UP000317982"/>
    </source>
</evidence>
<evidence type="ECO:0000256" key="3">
    <source>
        <dbReference type="ARBA" id="ARBA00023163"/>
    </source>
</evidence>
<gene>
    <name evidence="7" type="ORF">FL583_18135</name>
</gene>
<keyword evidence="2 4" id="KW-0238">DNA-binding</keyword>
<dbReference type="PANTHER" id="PTHR30055:SF234">
    <property type="entry name" value="HTH-TYPE TRANSCRIPTIONAL REGULATOR BETI"/>
    <property type="match status" value="1"/>
</dbReference>
<dbReference type="InParanoid" id="A0A545AQG5"/>
<evidence type="ECO:0000256" key="1">
    <source>
        <dbReference type="ARBA" id="ARBA00023015"/>
    </source>
</evidence>
<protein>
    <submittedName>
        <fullName evidence="7">TetR family transcriptional regulator</fullName>
    </submittedName>
</protein>
<feature type="DNA-binding region" description="H-T-H motif" evidence="4">
    <location>
        <begin position="67"/>
        <end position="86"/>
    </location>
</feature>
<dbReference type="GO" id="GO:0000976">
    <property type="term" value="F:transcription cis-regulatory region binding"/>
    <property type="evidence" value="ECO:0007669"/>
    <property type="project" value="TreeGrafter"/>
</dbReference>
<dbReference type="PROSITE" id="PS50977">
    <property type="entry name" value="HTH_TETR_2"/>
    <property type="match status" value="1"/>
</dbReference>
<name>A0A545AQG5_9ACTN</name>
<comment type="caution">
    <text evidence="7">The sequence shown here is derived from an EMBL/GenBank/DDBJ whole genome shotgun (WGS) entry which is preliminary data.</text>
</comment>
<evidence type="ECO:0000256" key="5">
    <source>
        <dbReference type="SAM" id="MobiDB-lite"/>
    </source>
</evidence>
<dbReference type="GO" id="GO:0003700">
    <property type="term" value="F:DNA-binding transcription factor activity"/>
    <property type="evidence" value="ECO:0007669"/>
    <property type="project" value="TreeGrafter"/>
</dbReference>
<reference evidence="7 8" key="1">
    <citation type="submission" date="2019-07" db="EMBL/GenBank/DDBJ databases">
        <title>Cryptosporangium phraense sp. nov., isolated from plant litter.</title>
        <authorList>
            <person name="Suriyachadkun C."/>
        </authorList>
    </citation>
    <scope>NUCLEOTIDE SEQUENCE [LARGE SCALE GENOMIC DNA]</scope>
    <source>
        <strain evidence="7 8">A-T 5661</strain>
    </source>
</reference>
<dbReference type="Proteomes" id="UP000317982">
    <property type="component" value="Unassembled WGS sequence"/>
</dbReference>
<dbReference type="Gene3D" id="1.10.357.10">
    <property type="entry name" value="Tetracycline Repressor, domain 2"/>
    <property type="match status" value="1"/>
</dbReference>
<dbReference type="SUPFAM" id="SSF48498">
    <property type="entry name" value="Tetracyclin repressor-like, C-terminal domain"/>
    <property type="match status" value="1"/>
</dbReference>
<dbReference type="PRINTS" id="PR00455">
    <property type="entry name" value="HTHTETR"/>
</dbReference>
<feature type="region of interest" description="Disordered" evidence="5">
    <location>
        <begin position="1"/>
        <end position="31"/>
    </location>
</feature>
<dbReference type="EMBL" id="VIRS01000012">
    <property type="protein sequence ID" value="TQS43559.1"/>
    <property type="molecule type" value="Genomic_DNA"/>
</dbReference>
<dbReference type="Pfam" id="PF00440">
    <property type="entry name" value="TetR_N"/>
    <property type="match status" value="1"/>
</dbReference>
<feature type="domain" description="HTH tetR-type" evidence="6">
    <location>
        <begin position="44"/>
        <end position="104"/>
    </location>
</feature>
<dbReference type="InterPro" id="IPR036271">
    <property type="entry name" value="Tet_transcr_reg_TetR-rel_C_sf"/>
</dbReference>
<organism evidence="7 8">
    <name type="scientific">Cryptosporangium phraense</name>
    <dbReference type="NCBI Taxonomy" id="2593070"/>
    <lineage>
        <taxon>Bacteria</taxon>
        <taxon>Bacillati</taxon>
        <taxon>Actinomycetota</taxon>
        <taxon>Actinomycetes</taxon>
        <taxon>Cryptosporangiales</taxon>
        <taxon>Cryptosporangiaceae</taxon>
        <taxon>Cryptosporangium</taxon>
    </lineage>
</organism>
<dbReference type="SUPFAM" id="SSF46689">
    <property type="entry name" value="Homeodomain-like"/>
    <property type="match status" value="1"/>
</dbReference>
<evidence type="ECO:0000259" key="6">
    <source>
        <dbReference type="PROSITE" id="PS50977"/>
    </source>
</evidence>
<proteinExistence type="predicted"/>
<evidence type="ECO:0000313" key="7">
    <source>
        <dbReference type="EMBL" id="TQS43559.1"/>
    </source>
</evidence>
<dbReference type="InterPro" id="IPR009057">
    <property type="entry name" value="Homeodomain-like_sf"/>
</dbReference>
<keyword evidence="3" id="KW-0804">Transcription</keyword>
<dbReference type="InterPro" id="IPR050109">
    <property type="entry name" value="HTH-type_TetR-like_transc_reg"/>
</dbReference>
<dbReference type="PANTHER" id="PTHR30055">
    <property type="entry name" value="HTH-TYPE TRANSCRIPTIONAL REGULATOR RUTR"/>
    <property type="match status" value="1"/>
</dbReference>
<dbReference type="OrthoDB" id="4726108at2"/>
<dbReference type="AlphaFoldDB" id="A0A545AQG5"/>
<evidence type="ECO:0000256" key="4">
    <source>
        <dbReference type="PROSITE-ProRule" id="PRU00335"/>
    </source>
</evidence>
<evidence type="ECO:0000256" key="2">
    <source>
        <dbReference type="ARBA" id="ARBA00023125"/>
    </source>
</evidence>
<accession>A0A545AQG5</accession>
<sequence>MRGHAASRPLCGSDHGRGAGHGPGRTGARGLDGDRLAVNTYCVSESREALLAAAAEEFAQYGLHGARIRAIVARAGVNERMIYHHFGSKEGLYGAVMDEQRRAIAEAWWPALEKAREMEPLEGMRYVLRSSLDLAIAHPHRSALFLQEQLAGHFGTLHPTSPEQLPAQIRELYERGQRDGVFRKDLPFVLAYSTAIGSIMAMGATSAKSFEFLAPVLAMGEDRAKELVIDQFVQGMTPPSN</sequence>